<evidence type="ECO:0000256" key="7">
    <source>
        <dbReference type="SAM" id="Phobius"/>
    </source>
</evidence>
<dbReference type="Pfam" id="PF02687">
    <property type="entry name" value="FtsX"/>
    <property type="match status" value="2"/>
</dbReference>
<evidence type="ECO:0000259" key="8">
    <source>
        <dbReference type="Pfam" id="PF02687"/>
    </source>
</evidence>
<accession>A0A1E3ABY4</accession>
<evidence type="ECO:0000256" key="2">
    <source>
        <dbReference type="ARBA" id="ARBA00022475"/>
    </source>
</evidence>
<dbReference type="AlphaFoldDB" id="A0A1E3ABY4"/>
<feature type="transmembrane region" description="Helical" evidence="7">
    <location>
        <begin position="617"/>
        <end position="640"/>
    </location>
</feature>
<evidence type="ECO:0000259" key="9">
    <source>
        <dbReference type="Pfam" id="PF12704"/>
    </source>
</evidence>
<feature type="transmembrane region" description="Helical" evidence="7">
    <location>
        <begin position="328"/>
        <end position="347"/>
    </location>
</feature>
<organism evidence="10 11">
    <name type="scientific">Eisenbergiella tayi</name>
    <dbReference type="NCBI Taxonomy" id="1432052"/>
    <lineage>
        <taxon>Bacteria</taxon>
        <taxon>Bacillati</taxon>
        <taxon>Bacillota</taxon>
        <taxon>Clostridia</taxon>
        <taxon>Lachnospirales</taxon>
        <taxon>Lachnospiraceae</taxon>
        <taxon>Eisenbergiella</taxon>
    </lineage>
</organism>
<feature type="domain" description="ABC3 transporter permease C-terminal" evidence="8">
    <location>
        <begin position="271"/>
        <end position="393"/>
    </location>
</feature>
<comment type="caution">
    <text evidence="10">The sequence shown here is derived from an EMBL/GenBank/DDBJ whole genome shotgun (WGS) entry which is preliminary data.</text>
</comment>
<dbReference type="PANTHER" id="PTHR30572">
    <property type="entry name" value="MEMBRANE COMPONENT OF TRANSPORTER-RELATED"/>
    <property type="match status" value="1"/>
</dbReference>
<dbReference type="Pfam" id="PF12704">
    <property type="entry name" value="MacB_PCD"/>
    <property type="match status" value="1"/>
</dbReference>
<dbReference type="GO" id="GO:0022857">
    <property type="term" value="F:transmembrane transporter activity"/>
    <property type="evidence" value="ECO:0007669"/>
    <property type="project" value="TreeGrafter"/>
</dbReference>
<keyword evidence="3 7" id="KW-0812">Transmembrane</keyword>
<protein>
    <submittedName>
        <fullName evidence="10">ABC transporter permease YtrF</fullName>
    </submittedName>
</protein>
<dbReference type="PANTHER" id="PTHR30572:SF4">
    <property type="entry name" value="ABC TRANSPORTER PERMEASE YTRF"/>
    <property type="match status" value="1"/>
</dbReference>
<evidence type="ECO:0000256" key="3">
    <source>
        <dbReference type="ARBA" id="ARBA00022692"/>
    </source>
</evidence>
<feature type="transmembrane region" description="Helical" evidence="7">
    <location>
        <begin position="564"/>
        <end position="587"/>
    </location>
</feature>
<feature type="transmembrane region" description="Helical" evidence="7">
    <location>
        <begin position="434"/>
        <end position="458"/>
    </location>
</feature>
<feature type="transmembrane region" description="Helical" evidence="7">
    <location>
        <begin position="359"/>
        <end position="383"/>
    </location>
</feature>
<dbReference type="InterPro" id="IPR025857">
    <property type="entry name" value="MacB_PCD"/>
</dbReference>
<evidence type="ECO:0000313" key="11">
    <source>
        <dbReference type="Proteomes" id="UP000094067"/>
    </source>
</evidence>
<dbReference type="PATRIC" id="fig|1432052.4.peg.2432"/>
<evidence type="ECO:0000256" key="4">
    <source>
        <dbReference type="ARBA" id="ARBA00022989"/>
    </source>
</evidence>
<proteinExistence type="inferred from homology"/>
<comment type="subcellular location">
    <subcellularLocation>
        <location evidence="1">Cell membrane</location>
        <topology evidence="1">Multi-pass membrane protein</topology>
    </subcellularLocation>
</comment>
<dbReference type="InterPro" id="IPR050250">
    <property type="entry name" value="Macrolide_Exporter_MacB"/>
</dbReference>
<sequence length="699" mass="76252">MNTSNVKNKENQDHSPILKSYLSLVSRYGKIHRKNERISVLCIVLAVCLVTAIFSMADMGRRAQENYFIRTNGKYHISLTDIDQQLIAMIAMRPDVALSGWVYQGCSGSLMGKTVSFAGADEKTCSGLTEMKLAEGAYPVLPNEALLNNSAMEQCGLSIGSTVLVTIPDGMKQKYKITGILEDTGNLQKADVYGMVLSEEGFRSIADENAAEGTTYRIQFKSGANVQHAITEIKENYGLSDHQISENTALLGLTGQSKNSLMQSLYLVAGILVFLILLAGTVMISASFRTNVRERIQFYGLLRCIGASEKQVRHFVVLQGLRQSIKGVPIGLLAGQIITWCACLLLKSVSVQRFSEIPLFRFSAIGLTAGASVGFLIVLLAALSPAKKASEVSPVTAVSGSTLQLRTKKAANTKIFPIEIGMGIFHASADRKNLFLMTCSYAISIMLFLSFHVMVVFLNESMPALKPDAPDVSITMGGAVLDRSLAERIQNIPGVKNVYVDNRELVCTEQASADISGYADYTSIDIQLEKNADDNAISSIRGLLPPGCSISDKRLSNAEAQSSFYIGAVFIYGFLIIIALITIFQIINSMNASVSAHMKQYGIMRSMGMSSKQLRRMIAAQAMSYALSGCIAGCLLGLPLNKMMFRYLIAEKWETGWQIPFAPLLLILLLCLGSAVLSMLRPVRQINQMSVMETINPRD</sequence>
<feature type="domain" description="ABC3 transporter permease C-terminal" evidence="8">
    <location>
        <begin position="574"/>
        <end position="690"/>
    </location>
</feature>
<keyword evidence="2" id="KW-1003">Cell membrane</keyword>
<comment type="similarity">
    <text evidence="6">Belongs to the ABC-4 integral membrane protein family.</text>
</comment>
<dbReference type="InterPro" id="IPR003838">
    <property type="entry name" value="ABC3_permease_C"/>
</dbReference>
<name>A0A1E3ABY4_9FIRM</name>
<evidence type="ECO:0000256" key="5">
    <source>
        <dbReference type="ARBA" id="ARBA00023136"/>
    </source>
</evidence>
<keyword evidence="5 7" id="KW-0472">Membrane</keyword>
<feature type="transmembrane region" description="Helical" evidence="7">
    <location>
        <begin position="660"/>
        <end position="680"/>
    </location>
</feature>
<keyword evidence="4 7" id="KW-1133">Transmembrane helix</keyword>
<dbReference type="GO" id="GO:0005886">
    <property type="term" value="C:plasma membrane"/>
    <property type="evidence" value="ECO:0007669"/>
    <property type="project" value="UniProtKB-SubCell"/>
</dbReference>
<feature type="transmembrane region" description="Helical" evidence="7">
    <location>
        <begin position="265"/>
        <end position="288"/>
    </location>
</feature>
<evidence type="ECO:0000256" key="6">
    <source>
        <dbReference type="ARBA" id="ARBA00038076"/>
    </source>
</evidence>
<feature type="domain" description="MacB-like periplasmic core" evidence="9">
    <location>
        <begin position="38"/>
        <end position="235"/>
    </location>
</feature>
<reference evidence="10 11" key="1">
    <citation type="submission" date="2016-07" db="EMBL/GenBank/DDBJ databases">
        <title>Characterization of isolates of Eisenbergiella tayi derived from blood cultures, using whole genome sequencing.</title>
        <authorList>
            <person name="Burdz T."/>
            <person name="Wiebe D."/>
            <person name="Huynh C."/>
            <person name="Bernard K."/>
        </authorList>
    </citation>
    <scope>NUCLEOTIDE SEQUENCE [LARGE SCALE GENOMIC DNA]</scope>
    <source>
        <strain evidence="10 11">NML 110608</strain>
    </source>
</reference>
<gene>
    <name evidence="10" type="primary">ytrF_2</name>
    <name evidence="10" type="ORF">BEI61_02173</name>
</gene>
<evidence type="ECO:0000256" key="1">
    <source>
        <dbReference type="ARBA" id="ARBA00004651"/>
    </source>
</evidence>
<dbReference type="RefSeq" id="WP_242879764.1">
    <property type="nucleotide sequence ID" value="NZ_MCGH01000002.1"/>
</dbReference>
<feature type="transmembrane region" description="Helical" evidence="7">
    <location>
        <begin position="38"/>
        <end position="57"/>
    </location>
</feature>
<dbReference type="Proteomes" id="UP000094067">
    <property type="component" value="Unassembled WGS sequence"/>
</dbReference>
<evidence type="ECO:0000313" key="10">
    <source>
        <dbReference type="EMBL" id="ODM06284.1"/>
    </source>
</evidence>
<dbReference type="EMBL" id="MCGH01000002">
    <property type="protein sequence ID" value="ODM06284.1"/>
    <property type="molecule type" value="Genomic_DNA"/>
</dbReference>